<evidence type="ECO:0000256" key="3">
    <source>
        <dbReference type="ARBA" id="ARBA00023125"/>
    </source>
</evidence>
<evidence type="ECO:0000313" key="8">
    <source>
        <dbReference type="EMBL" id="VVQ35428.1"/>
    </source>
</evidence>
<dbReference type="PROSITE" id="PS50110">
    <property type="entry name" value="RESPONSE_REGULATORY"/>
    <property type="match status" value="1"/>
</dbReference>
<dbReference type="Pfam" id="PF00072">
    <property type="entry name" value="Response_reg"/>
    <property type="match status" value="1"/>
</dbReference>
<evidence type="ECO:0000256" key="5">
    <source>
        <dbReference type="PROSITE-ProRule" id="PRU00169"/>
    </source>
</evidence>
<keyword evidence="1 5" id="KW-0597">Phosphoprotein</keyword>
<evidence type="ECO:0000313" key="9">
    <source>
        <dbReference type="Proteomes" id="UP000325645"/>
    </source>
</evidence>
<evidence type="ECO:0000256" key="2">
    <source>
        <dbReference type="ARBA" id="ARBA00023015"/>
    </source>
</evidence>
<protein>
    <submittedName>
        <fullName evidence="8">Nitrate/nitrite response regulator protein NarL</fullName>
    </submittedName>
</protein>
<dbReference type="InterPro" id="IPR016032">
    <property type="entry name" value="Sig_transdc_resp-reg_C-effctor"/>
</dbReference>
<feature type="domain" description="HTH luxR-type" evidence="6">
    <location>
        <begin position="129"/>
        <end position="194"/>
    </location>
</feature>
<dbReference type="SMART" id="SM00448">
    <property type="entry name" value="REC"/>
    <property type="match status" value="1"/>
</dbReference>
<dbReference type="GO" id="GO:0000160">
    <property type="term" value="P:phosphorelay signal transduction system"/>
    <property type="evidence" value="ECO:0007669"/>
    <property type="project" value="InterPro"/>
</dbReference>
<dbReference type="SUPFAM" id="SSF52172">
    <property type="entry name" value="CheY-like"/>
    <property type="match status" value="1"/>
</dbReference>
<evidence type="ECO:0000256" key="4">
    <source>
        <dbReference type="ARBA" id="ARBA00023163"/>
    </source>
</evidence>
<dbReference type="SMART" id="SM00421">
    <property type="entry name" value="HTH_LUXR"/>
    <property type="match status" value="1"/>
</dbReference>
<dbReference type="PANTHER" id="PTHR43214">
    <property type="entry name" value="TWO-COMPONENT RESPONSE REGULATOR"/>
    <property type="match status" value="1"/>
</dbReference>
<dbReference type="AlphaFoldDB" id="A0A5E7WJQ4"/>
<dbReference type="PRINTS" id="PR00038">
    <property type="entry name" value="HTHLUXR"/>
</dbReference>
<dbReference type="InterPro" id="IPR000792">
    <property type="entry name" value="Tscrpt_reg_LuxR_C"/>
</dbReference>
<dbReference type="CDD" id="cd06170">
    <property type="entry name" value="LuxR_C_like"/>
    <property type="match status" value="1"/>
</dbReference>
<dbReference type="CDD" id="cd17535">
    <property type="entry name" value="REC_NarL-like"/>
    <property type="match status" value="1"/>
</dbReference>
<dbReference type="PROSITE" id="PS50043">
    <property type="entry name" value="HTH_LUXR_2"/>
    <property type="match status" value="1"/>
</dbReference>
<dbReference type="InterPro" id="IPR001789">
    <property type="entry name" value="Sig_transdc_resp-reg_receiver"/>
</dbReference>
<evidence type="ECO:0000259" key="6">
    <source>
        <dbReference type="PROSITE" id="PS50043"/>
    </source>
</evidence>
<dbReference type="Proteomes" id="UP000325645">
    <property type="component" value="Unassembled WGS sequence"/>
</dbReference>
<keyword evidence="3" id="KW-0238">DNA-binding</keyword>
<keyword evidence="4" id="KW-0804">Transcription</keyword>
<sequence>MFADTRDLDVIGQAGDGHQGIELVLRLKPDFVLLDLHMPGMNGLQVLEELKRLKVAAQIIVLTAELNRTELLCALRLGAEGFILKDTDPEVLLEYVRSCATGNAVLSESLVALVAEHHFETGTVDTSVVEQLTSSLTERERQALTLIAHGRSNKLIARDMRISEGTVKVYVKSLMRKLKMRSRLELATWMIQNSPSVTGGKPNVVH</sequence>
<dbReference type="InterPro" id="IPR058245">
    <property type="entry name" value="NreC/VraR/RcsB-like_REC"/>
</dbReference>
<evidence type="ECO:0000259" key="7">
    <source>
        <dbReference type="PROSITE" id="PS50110"/>
    </source>
</evidence>
<dbReference type="PROSITE" id="PS00622">
    <property type="entry name" value="HTH_LUXR_1"/>
    <property type="match status" value="1"/>
</dbReference>
<keyword evidence="2" id="KW-0805">Transcription regulation</keyword>
<dbReference type="SUPFAM" id="SSF46894">
    <property type="entry name" value="C-terminal effector domain of the bipartite response regulators"/>
    <property type="match status" value="1"/>
</dbReference>
<dbReference type="PANTHER" id="PTHR43214:SF41">
    <property type="entry name" value="NITRATE_NITRITE RESPONSE REGULATOR PROTEIN NARP"/>
    <property type="match status" value="1"/>
</dbReference>
<feature type="modified residue" description="4-aspartylphosphate" evidence="5">
    <location>
        <position position="35"/>
    </location>
</feature>
<name>A0A5E7WJQ4_PSEFL</name>
<gene>
    <name evidence="8" type="primary">narL_2</name>
    <name evidence="8" type="ORF">PS943_04318</name>
</gene>
<organism evidence="8 9">
    <name type="scientific">Pseudomonas fluorescens</name>
    <dbReference type="NCBI Taxonomy" id="294"/>
    <lineage>
        <taxon>Bacteria</taxon>
        <taxon>Pseudomonadati</taxon>
        <taxon>Pseudomonadota</taxon>
        <taxon>Gammaproteobacteria</taxon>
        <taxon>Pseudomonadales</taxon>
        <taxon>Pseudomonadaceae</taxon>
        <taxon>Pseudomonas</taxon>
    </lineage>
</organism>
<evidence type="ECO:0000256" key="1">
    <source>
        <dbReference type="ARBA" id="ARBA00022553"/>
    </source>
</evidence>
<dbReference type="Pfam" id="PF00196">
    <property type="entry name" value="GerE"/>
    <property type="match status" value="1"/>
</dbReference>
<dbReference type="GO" id="GO:0003677">
    <property type="term" value="F:DNA binding"/>
    <property type="evidence" value="ECO:0007669"/>
    <property type="project" value="UniProtKB-KW"/>
</dbReference>
<feature type="domain" description="Response regulatory" evidence="7">
    <location>
        <begin position="1"/>
        <end position="100"/>
    </location>
</feature>
<dbReference type="InterPro" id="IPR039420">
    <property type="entry name" value="WalR-like"/>
</dbReference>
<dbReference type="Gene3D" id="3.40.50.2300">
    <property type="match status" value="1"/>
</dbReference>
<dbReference type="InterPro" id="IPR011006">
    <property type="entry name" value="CheY-like_superfamily"/>
</dbReference>
<dbReference type="EMBL" id="CABVJH010000008">
    <property type="protein sequence ID" value="VVQ35428.1"/>
    <property type="molecule type" value="Genomic_DNA"/>
</dbReference>
<accession>A0A5E7WJQ4</accession>
<dbReference type="GO" id="GO:0006355">
    <property type="term" value="P:regulation of DNA-templated transcription"/>
    <property type="evidence" value="ECO:0007669"/>
    <property type="project" value="InterPro"/>
</dbReference>
<proteinExistence type="predicted"/>
<reference evidence="8 9" key="1">
    <citation type="submission" date="2019-09" db="EMBL/GenBank/DDBJ databases">
        <authorList>
            <person name="Chandra G."/>
            <person name="Truman W A."/>
        </authorList>
    </citation>
    <scope>NUCLEOTIDE SEQUENCE [LARGE SCALE GENOMIC DNA]</scope>
    <source>
        <strain evidence="8">PS943</strain>
    </source>
</reference>